<protein>
    <recommendedName>
        <fullName evidence="4">Secreted protein</fullName>
    </recommendedName>
</protein>
<accession>A0ABD0LQC2</accession>
<evidence type="ECO:0000256" key="1">
    <source>
        <dbReference type="SAM" id="MobiDB-lite"/>
    </source>
</evidence>
<gene>
    <name evidence="2" type="ORF">BaRGS_00007201</name>
</gene>
<keyword evidence="3" id="KW-1185">Reference proteome</keyword>
<dbReference type="EMBL" id="JACVVK020000030">
    <property type="protein sequence ID" value="KAK7501770.1"/>
    <property type="molecule type" value="Genomic_DNA"/>
</dbReference>
<evidence type="ECO:0000313" key="3">
    <source>
        <dbReference type="Proteomes" id="UP001519460"/>
    </source>
</evidence>
<comment type="caution">
    <text evidence="2">The sequence shown here is derived from an EMBL/GenBank/DDBJ whole genome shotgun (WGS) entry which is preliminary data.</text>
</comment>
<name>A0ABD0LQC2_9CAEN</name>
<evidence type="ECO:0008006" key="4">
    <source>
        <dbReference type="Google" id="ProtNLM"/>
    </source>
</evidence>
<evidence type="ECO:0000313" key="2">
    <source>
        <dbReference type="EMBL" id="KAK7501770.1"/>
    </source>
</evidence>
<reference evidence="2 3" key="1">
    <citation type="journal article" date="2023" name="Sci. Data">
        <title>Genome assembly of the Korean intertidal mud-creeper Batillaria attramentaria.</title>
        <authorList>
            <person name="Patra A.K."/>
            <person name="Ho P.T."/>
            <person name="Jun S."/>
            <person name="Lee S.J."/>
            <person name="Kim Y."/>
            <person name="Won Y.J."/>
        </authorList>
    </citation>
    <scope>NUCLEOTIDE SEQUENCE [LARGE SCALE GENOMIC DNA]</scope>
    <source>
        <strain evidence="2">Wonlab-2016</strain>
    </source>
</reference>
<dbReference type="Proteomes" id="UP001519460">
    <property type="component" value="Unassembled WGS sequence"/>
</dbReference>
<dbReference type="PROSITE" id="PS51257">
    <property type="entry name" value="PROKAR_LIPOPROTEIN"/>
    <property type="match status" value="1"/>
</dbReference>
<organism evidence="2 3">
    <name type="scientific">Batillaria attramentaria</name>
    <dbReference type="NCBI Taxonomy" id="370345"/>
    <lineage>
        <taxon>Eukaryota</taxon>
        <taxon>Metazoa</taxon>
        <taxon>Spiralia</taxon>
        <taxon>Lophotrochozoa</taxon>
        <taxon>Mollusca</taxon>
        <taxon>Gastropoda</taxon>
        <taxon>Caenogastropoda</taxon>
        <taxon>Sorbeoconcha</taxon>
        <taxon>Cerithioidea</taxon>
        <taxon>Batillariidae</taxon>
        <taxon>Batillaria</taxon>
    </lineage>
</organism>
<feature type="region of interest" description="Disordered" evidence="1">
    <location>
        <begin position="35"/>
        <end position="67"/>
    </location>
</feature>
<dbReference type="AlphaFoldDB" id="A0ABD0LQC2"/>
<proteinExistence type="predicted"/>
<sequence>MKLPEMHARGSYTAVRLFLCLHGINVAAISACHRSSGDRRGAKGINSEQHLPTARGRRPSATNGSKRVVAGPTQCTYCSIGRRVSVTEAVSVYYKSRAFYN</sequence>